<comment type="caution">
    <text evidence="1">The sequence shown here is derived from an EMBL/GenBank/DDBJ whole genome shotgun (WGS) entry which is preliminary data.</text>
</comment>
<keyword evidence="2" id="KW-1185">Reference proteome</keyword>
<dbReference type="InterPro" id="IPR011047">
    <property type="entry name" value="Quinoprotein_ADH-like_sf"/>
</dbReference>
<dbReference type="PANTHER" id="PTHR19879">
    <property type="entry name" value="TRANSCRIPTION INITIATION FACTOR TFIID"/>
    <property type="match status" value="1"/>
</dbReference>
<dbReference type="EMBL" id="QUNG01000008">
    <property type="protein sequence ID" value="REG82693.1"/>
    <property type="molecule type" value="Genomic_DNA"/>
</dbReference>
<evidence type="ECO:0000313" key="1">
    <source>
        <dbReference type="EMBL" id="REG82693.1"/>
    </source>
</evidence>
<dbReference type="RefSeq" id="WP_115898258.1">
    <property type="nucleotide sequence ID" value="NZ_QUNG01000008.1"/>
</dbReference>
<dbReference type="PROSITE" id="PS51257">
    <property type="entry name" value="PROKAR_LIPOPROTEIN"/>
    <property type="match status" value="1"/>
</dbReference>
<gene>
    <name evidence="1" type="ORF">DFP81_108127</name>
</gene>
<reference evidence="1 2" key="1">
    <citation type="submission" date="2018-08" db="EMBL/GenBank/DDBJ databases">
        <title>Genomic Encyclopedia of Type Strains, Phase III (KMG-III): the genomes of soil and plant-associated and newly described type strains.</title>
        <authorList>
            <person name="Whitman W."/>
        </authorList>
    </citation>
    <scope>NUCLEOTIDE SEQUENCE [LARGE SCALE GENOMIC DNA]</scope>
    <source>
        <strain evidence="1 2">CECT 7375</strain>
    </source>
</reference>
<dbReference type="AlphaFoldDB" id="A0A3E0DJA2"/>
<accession>A0A3E0DJA2</accession>
<name>A0A3E0DJA2_9GAMM</name>
<dbReference type="OrthoDB" id="6192037at2"/>
<dbReference type="GO" id="GO:0006367">
    <property type="term" value="P:transcription initiation at RNA polymerase II promoter"/>
    <property type="evidence" value="ECO:0007669"/>
    <property type="project" value="TreeGrafter"/>
</dbReference>
<dbReference type="PANTHER" id="PTHR19879:SF1">
    <property type="entry name" value="CANNONBALL-RELATED"/>
    <property type="match status" value="1"/>
</dbReference>
<organism evidence="1 2">
    <name type="scientific">Marinomonas pollencensis</name>
    <dbReference type="NCBI Taxonomy" id="491954"/>
    <lineage>
        <taxon>Bacteria</taxon>
        <taxon>Pseudomonadati</taxon>
        <taxon>Pseudomonadota</taxon>
        <taxon>Gammaproteobacteria</taxon>
        <taxon>Oceanospirillales</taxon>
        <taxon>Oceanospirillaceae</taxon>
        <taxon>Marinomonas</taxon>
    </lineage>
</organism>
<proteinExistence type="predicted"/>
<dbReference type="SMART" id="SM00320">
    <property type="entry name" value="WD40"/>
    <property type="match status" value="6"/>
</dbReference>
<dbReference type="Pfam" id="PF00400">
    <property type="entry name" value="WD40"/>
    <property type="match status" value="1"/>
</dbReference>
<evidence type="ECO:0000313" key="2">
    <source>
        <dbReference type="Proteomes" id="UP000256542"/>
    </source>
</evidence>
<dbReference type="SUPFAM" id="SSF50998">
    <property type="entry name" value="Quinoprotein alcohol dehydrogenase-like"/>
    <property type="match status" value="1"/>
</dbReference>
<dbReference type="Proteomes" id="UP000256542">
    <property type="component" value="Unassembled WGS sequence"/>
</dbReference>
<dbReference type="InterPro" id="IPR001680">
    <property type="entry name" value="WD40_rpt"/>
</dbReference>
<dbReference type="Gene3D" id="2.130.10.10">
    <property type="entry name" value="YVTN repeat-like/Quinoprotein amine dehydrogenase"/>
    <property type="match status" value="2"/>
</dbReference>
<sequence length="328" mass="35339">MKRIANKALKLSLVTGTAVILLSCSAKSPERTAEYAVQGLYSAALSDDGSAALVGSIQHGGSYWNTALNDRRFNWNHTQGEYTSLISVDIDPTNAFAATGSARTLVLWNTSSGQSAGFWNTPGDILSLKLTNNGDFALLGLDDQTARYFDVKNGGIKQTFRAGAIVRSVDVSSDGQLGLTGDDKHQVILWDTQTGEKKFSWLLSNRIATVALSADGKYAFGAAQLGNAKVWSTLTGREVATIDTGKLNKRQNTISQAVFSADDRQLLVGGINRRVSLRDISSGEVVHEWDLYLKKTLRPTGASVLALSYGKDGRYYAIGSNGYLNVLE</sequence>
<protein>
    <submittedName>
        <fullName evidence="1">WD-40 repeat-containing protein</fullName>
    </submittedName>
</protein>
<dbReference type="InterPro" id="IPR015943">
    <property type="entry name" value="WD40/YVTN_repeat-like_dom_sf"/>
</dbReference>